<dbReference type="Pfam" id="PF00248">
    <property type="entry name" value="Aldo_ket_red"/>
    <property type="match status" value="1"/>
</dbReference>
<dbReference type="SUPFAM" id="SSF51430">
    <property type="entry name" value="NAD(P)-linked oxidoreductase"/>
    <property type="match status" value="1"/>
</dbReference>
<dbReference type="EMBL" id="JAUHQA010000001">
    <property type="protein sequence ID" value="MDN4479352.1"/>
    <property type="molecule type" value="Genomic_DNA"/>
</dbReference>
<dbReference type="PROSITE" id="PS00062">
    <property type="entry name" value="ALDOKETO_REDUCTASE_2"/>
    <property type="match status" value="1"/>
</dbReference>
<dbReference type="PRINTS" id="PR00069">
    <property type="entry name" value="ALDKETRDTASE"/>
</dbReference>
<sequence>MQRRRVGTSGLTVSSLALGTMTWSRDTGPDEAGAQLDAFLNAGGTLLDTAASYAGGGAESLIGTMLGGTVSRRDVQICTKAGIRRTADGGLIDASRDTLLDTLDASLERMGTDHVDLWLVHAYDPVAPVEETLHALEIAVNSGRARYVGVSNYPGWATAQISALATRPTITATQVEYSLLQRGVEREVLPAADALGMGALAWSPLGRGVLTGKYRDAIPADSRAASEHLAGFVAPYLDDRSAGIVDALTTAAEGLDEAPLAVALAWVLGRPGVSAAIVGARTAAQLSPSLTAADLDLPPAIAEALDEISAPSIGYPERR</sequence>
<gene>
    <name evidence="2" type="ORF">QQX02_00240</name>
</gene>
<dbReference type="InterPro" id="IPR020471">
    <property type="entry name" value="AKR"/>
</dbReference>
<dbReference type="RefSeq" id="WP_301140476.1">
    <property type="nucleotide sequence ID" value="NZ_JAUHQA010000001.1"/>
</dbReference>
<dbReference type="PANTHER" id="PTHR43364">
    <property type="entry name" value="NADH-SPECIFIC METHYLGLYOXAL REDUCTASE-RELATED"/>
    <property type="match status" value="1"/>
</dbReference>
<reference evidence="2" key="1">
    <citation type="submission" date="2023-06" db="EMBL/GenBank/DDBJ databases">
        <title>Egi l300058.</title>
        <authorList>
            <person name="Gao L."/>
            <person name="Fang B.-Z."/>
            <person name="Li W.-J."/>
        </authorList>
    </citation>
    <scope>NUCLEOTIDE SEQUENCE</scope>
    <source>
        <strain evidence="2">EGI L300058</strain>
    </source>
</reference>
<dbReference type="Proteomes" id="UP001172708">
    <property type="component" value="Unassembled WGS sequence"/>
</dbReference>
<protein>
    <submittedName>
        <fullName evidence="2">Aldo/keto reductase</fullName>
    </submittedName>
</protein>
<feature type="domain" description="NADP-dependent oxidoreductase" evidence="1">
    <location>
        <begin position="16"/>
        <end position="309"/>
    </location>
</feature>
<dbReference type="Gene3D" id="3.20.20.100">
    <property type="entry name" value="NADP-dependent oxidoreductase domain"/>
    <property type="match status" value="1"/>
</dbReference>
<evidence type="ECO:0000313" key="2">
    <source>
        <dbReference type="EMBL" id="MDN4479352.1"/>
    </source>
</evidence>
<dbReference type="InterPro" id="IPR036812">
    <property type="entry name" value="NAD(P)_OxRdtase_dom_sf"/>
</dbReference>
<evidence type="ECO:0000313" key="3">
    <source>
        <dbReference type="Proteomes" id="UP001172708"/>
    </source>
</evidence>
<organism evidence="2 3">
    <name type="scientific">Demequina muriae</name>
    <dbReference type="NCBI Taxonomy" id="3051664"/>
    <lineage>
        <taxon>Bacteria</taxon>
        <taxon>Bacillati</taxon>
        <taxon>Actinomycetota</taxon>
        <taxon>Actinomycetes</taxon>
        <taxon>Micrococcales</taxon>
        <taxon>Demequinaceae</taxon>
        <taxon>Demequina</taxon>
    </lineage>
</organism>
<accession>A0ABT8GD54</accession>
<dbReference type="InterPro" id="IPR050523">
    <property type="entry name" value="AKR_Detox_Biosynth"/>
</dbReference>
<dbReference type="PANTHER" id="PTHR43364:SF18">
    <property type="entry name" value="OXIDOREDUCTASE"/>
    <property type="match status" value="1"/>
</dbReference>
<dbReference type="InterPro" id="IPR023210">
    <property type="entry name" value="NADP_OxRdtase_dom"/>
</dbReference>
<evidence type="ECO:0000259" key="1">
    <source>
        <dbReference type="Pfam" id="PF00248"/>
    </source>
</evidence>
<name>A0ABT8GD54_9MICO</name>
<comment type="caution">
    <text evidence="2">The sequence shown here is derived from an EMBL/GenBank/DDBJ whole genome shotgun (WGS) entry which is preliminary data.</text>
</comment>
<dbReference type="InterPro" id="IPR018170">
    <property type="entry name" value="Aldo/ket_reductase_CS"/>
</dbReference>
<keyword evidence="3" id="KW-1185">Reference proteome</keyword>
<proteinExistence type="predicted"/>